<dbReference type="RefSeq" id="WP_074486154.1">
    <property type="nucleotide sequence ID" value="NZ_FMXP01000017.1"/>
</dbReference>
<dbReference type="eggNOG" id="COG1073">
    <property type="taxonomic scope" value="Bacteria"/>
</dbReference>
<evidence type="ECO:0000313" key="2">
    <source>
        <dbReference type="EMBL" id="SDB27651.1"/>
    </source>
</evidence>
<dbReference type="Proteomes" id="UP000182508">
    <property type="component" value="Unassembled WGS sequence"/>
</dbReference>
<dbReference type="Pfam" id="PF12146">
    <property type="entry name" value="Hydrolase_4"/>
    <property type="match status" value="1"/>
</dbReference>
<protein>
    <recommendedName>
        <fullName evidence="1">Serine aminopeptidase S33 domain-containing protein</fullName>
    </recommendedName>
</protein>
<dbReference type="InterPro" id="IPR052920">
    <property type="entry name" value="DNA-binding_regulatory"/>
</dbReference>
<keyword evidence="3" id="KW-1185">Reference proteome</keyword>
<gene>
    <name evidence="2" type="ORF">SAMN02910293_01393</name>
</gene>
<dbReference type="SUPFAM" id="SSF53474">
    <property type="entry name" value="alpha/beta-Hydrolases"/>
    <property type="match status" value="1"/>
</dbReference>
<dbReference type="InterPro" id="IPR029058">
    <property type="entry name" value="AB_hydrolase_fold"/>
</dbReference>
<dbReference type="InterPro" id="IPR022742">
    <property type="entry name" value="Hydrolase_4"/>
</dbReference>
<dbReference type="PANTHER" id="PTHR43358">
    <property type="entry name" value="ALPHA/BETA-HYDROLASE"/>
    <property type="match status" value="1"/>
</dbReference>
<evidence type="ECO:0000313" key="3">
    <source>
        <dbReference type="Proteomes" id="UP000182508"/>
    </source>
</evidence>
<dbReference type="PANTHER" id="PTHR43358:SF4">
    <property type="entry name" value="ALPHA_BETA HYDROLASE FOLD-1 DOMAIN-CONTAINING PROTEIN"/>
    <property type="match status" value="1"/>
</dbReference>
<dbReference type="EMBL" id="FMXP01000017">
    <property type="protein sequence ID" value="SDB27651.1"/>
    <property type="molecule type" value="Genomic_DNA"/>
</dbReference>
<evidence type="ECO:0000259" key="1">
    <source>
        <dbReference type="Pfam" id="PF12146"/>
    </source>
</evidence>
<organism evidence="2 3">
    <name type="scientific">Streptococcus henryi</name>
    <dbReference type="NCBI Taxonomy" id="439219"/>
    <lineage>
        <taxon>Bacteria</taxon>
        <taxon>Bacillati</taxon>
        <taxon>Bacillota</taxon>
        <taxon>Bacilli</taxon>
        <taxon>Lactobacillales</taxon>
        <taxon>Streptococcaceae</taxon>
        <taxon>Streptococcus</taxon>
    </lineage>
</organism>
<accession>A0A1G6C457</accession>
<sequence length="299" mass="33800">MKYLKIIALVLVILALLAYLGFSFNLAKSIVKPDGLSLEEERQWIIDHDLLGDFDNYDKEDYKITGYQDYTINAQFLKSTESDSKKYVIVTHGFRSNRNGSIKYVDVYRKMGYNIIVYDVRGHGLNEKTAVSLGNLESEDLNLIIKDTYDRFGQDIYLGLHGESMGSATSLSVLAKKPKLQFVVADCGFTNLYDLINGAYKDNHVGFLIYGVSAMTKLFYGVDMKATSPIDALDDNQIPVLFIHGQNDSFIKPDNSQKLYDRNPSRDELYLVPMAEHASSRETLGLEAYGQMIEDFLAK</sequence>
<proteinExistence type="predicted"/>
<dbReference type="STRING" id="439219.SAMN02910293_01393"/>
<dbReference type="Gene3D" id="3.40.50.1820">
    <property type="entry name" value="alpha/beta hydrolase"/>
    <property type="match status" value="1"/>
</dbReference>
<reference evidence="2 3" key="1">
    <citation type="submission" date="2016-10" db="EMBL/GenBank/DDBJ databases">
        <authorList>
            <person name="de Groot N.N."/>
        </authorList>
    </citation>
    <scope>NUCLEOTIDE SEQUENCE [LARGE SCALE GENOMIC DNA]</scope>
    <source>
        <strain evidence="2 3">A-4</strain>
    </source>
</reference>
<name>A0A1G6C457_9STRE</name>
<dbReference type="AlphaFoldDB" id="A0A1G6C457"/>
<feature type="domain" description="Serine aminopeptidase S33" evidence="1">
    <location>
        <begin position="84"/>
        <end position="181"/>
    </location>
</feature>